<dbReference type="Proteomes" id="UP001161388">
    <property type="component" value="Unassembled WGS sequence"/>
</dbReference>
<protein>
    <recommendedName>
        <fullName evidence="2">DUF2326 domain-containing protein</fullName>
    </recommendedName>
</protein>
<feature type="coiled-coil region" evidence="1">
    <location>
        <begin position="205"/>
        <end position="260"/>
    </location>
</feature>
<feature type="domain" description="DUF2326" evidence="2">
    <location>
        <begin position="460"/>
        <end position="600"/>
    </location>
</feature>
<evidence type="ECO:0000256" key="1">
    <source>
        <dbReference type="SAM" id="Coils"/>
    </source>
</evidence>
<evidence type="ECO:0000313" key="3">
    <source>
        <dbReference type="EMBL" id="GLQ28868.1"/>
    </source>
</evidence>
<reference evidence="3" key="2">
    <citation type="submission" date="2023-01" db="EMBL/GenBank/DDBJ databases">
        <title>Draft genome sequence of Sulfitobacter pacificus strain NBRC 109915.</title>
        <authorList>
            <person name="Sun Q."/>
            <person name="Mori K."/>
        </authorList>
    </citation>
    <scope>NUCLEOTIDE SEQUENCE</scope>
    <source>
        <strain evidence="3">NBRC 109915</strain>
    </source>
</reference>
<sequence length="602" mass="70489">MQLSRLYCNRPDVFGPIEFNSRDQSHLLNVVFGAVRQPKNKNRDSHNLGKTTLIHVIDFMLLKDITGSSHFFETHAHRFEMLTLFFEISVGDGTMVTIRRSVAEPTKIAIVRHEDVLLDLCKNPPEAWDHEDLSLSAAREILDGILNLRVIEPYDFRKAQTYFLRTQADYNSVLQLQKFQVGQHKFWKPFVMTMLGFDEKPVMRKYELDQRIETAEENKKKREAELQVEEHDLLRMNAEIASLRTQLKETEEQLDRFEFSDQERRMMTELVGDIEARVRDINGELYNIEIDVRNVEKALSSKLDFKLSEIEKIFEETGVHFPNQLKRNYEQLVDFNRALSRERNQSLRDRRKQLLDAQSSLRDEKEAEDAKRQQYRSILQDSDTLEKFKALQRGLSEQRAELTYLEGQYARLTEISAIEDQISELKRDRSVAQDEIKQQIIKSTTPMDRIAENFRTYCKRVLDHDGLFFLNQNTYGNAEFKIELKERISSKASRQADGKSYKQIVCALFDLALLKAYEDAPFYHFVYHDGILEGLDDRKKTLFLELVHEIIAPSKIQYILSVIDADLPRLEDGSKVEFDTDEIILQLDDSGDKGRLFRMAEF</sequence>
<evidence type="ECO:0000259" key="2">
    <source>
        <dbReference type="Pfam" id="PF10088"/>
    </source>
</evidence>
<reference evidence="3" key="1">
    <citation type="journal article" date="2014" name="Int. J. Syst. Evol. Microbiol.">
        <title>Complete genome of a new Firmicutes species belonging to the dominant human colonic microbiota ('Ruminococcus bicirculans') reveals two chromosomes and a selective capacity to utilize plant glucans.</title>
        <authorList>
            <consortium name="NISC Comparative Sequencing Program"/>
            <person name="Wegmann U."/>
            <person name="Louis P."/>
            <person name="Goesmann A."/>
            <person name="Henrissat B."/>
            <person name="Duncan S.H."/>
            <person name="Flint H.J."/>
        </authorList>
    </citation>
    <scope>NUCLEOTIDE SEQUENCE</scope>
    <source>
        <strain evidence="3">NBRC 109915</strain>
    </source>
</reference>
<keyword evidence="4" id="KW-1185">Reference proteome</keyword>
<keyword evidence="1" id="KW-0175">Coiled coil</keyword>
<organism evidence="3 4">
    <name type="scientific">Sulfitobacter pacificus</name>
    <dbReference type="NCBI Taxonomy" id="1499314"/>
    <lineage>
        <taxon>Bacteria</taxon>
        <taxon>Pseudomonadati</taxon>
        <taxon>Pseudomonadota</taxon>
        <taxon>Alphaproteobacteria</taxon>
        <taxon>Rhodobacterales</taxon>
        <taxon>Roseobacteraceae</taxon>
        <taxon>Sulfitobacter</taxon>
    </lineage>
</organism>
<comment type="caution">
    <text evidence="3">The sequence shown here is derived from an EMBL/GenBank/DDBJ whole genome shotgun (WGS) entry which is preliminary data.</text>
</comment>
<feature type="coiled-coil region" evidence="1">
    <location>
        <begin position="415"/>
        <end position="442"/>
    </location>
</feature>
<dbReference type="SUPFAM" id="SSF52540">
    <property type="entry name" value="P-loop containing nucleoside triphosphate hydrolases"/>
    <property type="match status" value="1"/>
</dbReference>
<dbReference type="InterPro" id="IPR018760">
    <property type="entry name" value="DUF2326"/>
</dbReference>
<evidence type="ECO:0000313" key="4">
    <source>
        <dbReference type="Proteomes" id="UP001161388"/>
    </source>
</evidence>
<dbReference type="InterPro" id="IPR027417">
    <property type="entry name" value="P-loop_NTPase"/>
</dbReference>
<gene>
    <name evidence="3" type="ORF">GCM10007927_36710</name>
</gene>
<name>A0ABQ5VP97_9RHOB</name>
<dbReference type="Pfam" id="PF10088">
    <property type="entry name" value="DUF2326"/>
    <property type="match status" value="1"/>
</dbReference>
<dbReference type="EMBL" id="BSNL01000003">
    <property type="protein sequence ID" value="GLQ28868.1"/>
    <property type="molecule type" value="Genomic_DNA"/>
</dbReference>
<accession>A0ABQ5VP97</accession>
<dbReference type="Gene3D" id="3.40.50.300">
    <property type="entry name" value="P-loop containing nucleotide triphosphate hydrolases"/>
    <property type="match status" value="1"/>
</dbReference>
<proteinExistence type="predicted"/>